<dbReference type="InterPro" id="IPR035914">
    <property type="entry name" value="Sperma_CUB_dom_sf"/>
</dbReference>
<evidence type="ECO:0000256" key="3">
    <source>
        <dbReference type="SAM" id="MobiDB-lite"/>
    </source>
</evidence>
<dbReference type="EMBL" id="GL438234">
    <property type="protein sequence ID" value="EFN69316.1"/>
    <property type="molecule type" value="Genomic_DNA"/>
</dbReference>
<dbReference type="PANTHER" id="PTHR47537">
    <property type="entry name" value="CUBILIN"/>
    <property type="match status" value="1"/>
</dbReference>
<keyword evidence="6" id="KW-1185">Reference proteome</keyword>
<dbReference type="InParanoid" id="E2AB40"/>
<accession>E2AB40</accession>
<sequence>MCDHEFVSSQSTPHYGRFYSPRYPSSYPKNIRCSYLFRARLKERIRLVFEEILLQKGDLRRVLIAFLLLEFVGEKNAGRKPDKVPGVVTGNPKYSVIGPAVSATNLNVFTHVNLSPNTGVQQQWRWRVETRVAMRAFNQHNGVMRVLEARMEAATLMRHQSLREGPIPIPSSDPPLHATRFGLP</sequence>
<feature type="domain" description="CUB" evidence="4">
    <location>
        <begin position="2"/>
        <end position="53"/>
    </location>
</feature>
<dbReference type="InterPro" id="IPR000859">
    <property type="entry name" value="CUB_dom"/>
</dbReference>
<keyword evidence="1" id="KW-1015">Disulfide bond</keyword>
<gene>
    <name evidence="5" type="ORF">EAG_01056</name>
</gene>
<evidence type="ECO:0000313" key="6">
    <source>
        <dbReference type="Proteomes" id="UP000000311"/>
    </source>
</evidence>
<comment type="caution">
    <text evidence="2">Lacks conserved residue(s) required for the propagation of feature annotation.</text>
</comment>
<evidence type="ECO:0000256" key="2">
    <source>
        <dbReference type="PROSITE-ProRule" id="PRU00059"/>
    </source>
</evidence>
<dbReference type="CDD" id="cd00041">
    <property type="entry name" value="CUB"/>
    <property type="match status" value="1"/>
</dbReference>
<dbReference type="PROSITE" id="PS01180">
    <property type="entry name" value="CUB"/>
    <property type="match status" value="1"/>
</dbReference>
<proteinExistence type="predicted"/>
<evidence type="ECO:0000259" key="4">
    <source>
        <dbReference type="PROSITE" id="PS01180"/>
    </source>
</evidence>
<dbReference type="STRING" id="104421.E2AB40"/>
<name>E2AB40_CAMFO</name>
<dbReference type="OrthoDB" id="6369184at2759"/>
<evidence type="ECO:0000256" key="1">
    <source>
        <dbReference type="ARBA" id="ARBA00023157"/>
    </source>
</evidence>
<dbReference type="Gene3D" id="2.60.120.290">
    <property type="entry name" value="Spermadhesin, CUB domain"/>
    <property type="match status" value="1"/>
</dbReference>
<dbReference type="GO" id="GO:0005886">
    <property type="term" value="C:plasma membrane"/>
    <property type="evidence" value="ECO:0007669"/>
    <property type="project" value="TreeGrafter"/>
</dbReference>
<evidence type="ECO:0000313" key="5">
    <source>
        <dbReference type="EMBL" id="EFN69316.1"/>
    </source>
</evidence>
<dbReference type="PANTHER" id="PTHR47537:SF2">
    <property type="entry name" value="CUBILIN"/>
    <property type="match status" value="1"/>
</dbReference>
<dbReference type="InterPro" id="IPR053207">
    <property type="entry name" value="Non-NMDA_GluR_Accessory"/>
</dbReference>
<dbReference type="SUPFAM" id="SSF49854">
    <property type="entry name" value="Spermadhesin, CUB domain"/>
    <property type="match status" value="1"/>
</dbReference>
<protein>
    <recommendedName>
        <fullName evidence="4">CUB domain-containing protein</fullName>
    </recommendedName>
</protein>
<feature type="region of interest" description="Disordered" evidence="3">
    <location>
        <begin position="164"/>
        <end position="184"/>
    </location>
</feature>
<dbReference type="Pfam" id="PF00431">
    <property type="entry name" value="CUB"/>
    <property type="match status" value="1"/>
</dbReference>
<organism evidence="6">
    <name type="scientific">Camponotus floridanus</name>
    <name type="common">Florida carpenter ant</name>
    <dbReference type="NCBI Taxonomy" id="104421"/>
    <lineage>
        <taxon>Eukaryota</taxon>
        <taxon>Metazoa</taxon>
        <taxon>Ecdysozoa</taxon>
        <taxon>Arthropoda</taxon>
        <taxon>Hexapoda</taxon>
        <taxon>Insecta</taxon>
        <taxon>Pterygota</taxon>
        <taxon>Neoptera</taxon>
        <taxon>Endopterygota</taxon>
        <taxon>Hymenoptera</taxon>
        <taxon>Apocrita</taxon>
        <taxon>Aculeata</taxon>
        <taxon>Formicoidea</taxon>
        <taxon>Formicidae</taxon>
        <taxon>Formicinae</taxon>
        <taxon>Camponotus</taxon>
    </lineage>
</organism>
<dbReference type="Proteomes" id="UP000000311">
    <property type="component" value="Unassembled WGS sequence"/>
</dbReference>
<reference evidence="5 6" key="1">
    <citation type="journal article" date="2010" name="Science">
        <title>Genomic comparison of the ants Camponotus floridanus and Harpegnathos saltator.</title>
        <authorList>
            <person name="Bonasio R."/>
            <person name="Zhang G."/>
            <person name="Ye C."/>
            <person name="Mutti N.S."/>
            <person name="Fang X."/>
            <person name="Qin N."/>
            <person name="Donahue G."/>
            <person name="Yang P."/>
            <person name="Li Q."/>
            <person name="Li C."/>
            <person name="Zhang P."/>
            <person name="Huang Z."/>
            <person name="Berger S.L."/>
            <person name="Reinberg D."/>
            <person name="Wang J."/>
            <person name="Liebig J."/>
        </authorList>
    </citation>
    <scope>NUCLEOTIDE SEQUENCE [LARGE SCALE GENOMIC DNA]</scope>
    <source>
        <strain evidence="6">C129</strain>
    </source>
</reference>
<dbReference type="AlphaFoldDB" id="E2AB40"/>